<dbReference type="PROSITE" id="PS51035">
    <property type="entry name" value="BAG"/>
    <property type="match status" value="1"/>
</dbReference>
<dbReference type="Gene3D" id="1.20.58.120">
    <property type="entry name" value="BAG domain"/>
    <property type="match status" value="1"/>
</dbReference>
<dbReference type="EMBL" id="CALLCH030000006">
    <property type="protein sequence ID" value="CAI4212859.1"/>
    <property type="molecule type" value="Genomic_DNA"/>
</dbReference>
<accession>A0A9P1GY03</accession>
<feature type="domain" description="BAG" evidence="2">
    <location>
        <begin position="271"/>
        <end position="353"/>
    </location>
</feature>
<organism evidence="3 4">
    <name type="scientific">Parascedosporium putredinis</name>
    <dbReference type="NCBI Taxonomy" id="1442378"/>
    <lineage>
        <taxon>Eukaryota</taxon>
        <taxon>Fungi</taxon>
        <taxon>Dikarya</taxon>
        <taxon>Ascomycota</taxon>
        <taxon>Pezizomycotina</taxon>
        <taxon>Sordariomycetes</taxon>
        <taxon>Hypocreomycetidae</taxon>
        <taxon>Microascales</taxon>
        <taxon>Microascaceae</taxon>
        <taxon>Parascedosporium</taxon>
    </lineage>
</organism>
<gene>
    <name evidence="3" type="ORF">PPNO1_LOCUS2605</name>
</gene>
<dbReference type="InterPro" id="IPR003103">
    <property type="entry name" value="BAG_domain"/>
</dbReference>
<dbReference type="GO" id="GO:0051087">
    <property type="term" value="F:protein-folding chaperone binding"/>
    <property type="evidence" value="ECO:0007669"/>
    <property type="project" value="InterPro"/>
</dbReference>
<keyword evidence="4" id="KW-1185">Reference proteome</keyword>
<name>A0A9P1GY03_9PEZI</name>
<dbReference type="OrthoDB" id="417450at2759"/>
<dbReference type="Pfam" id="PF02179">
    <property type="entry name" value="BAG"/>
    <property type="match status" value="1"/>
</dbReference>
<evidence type="ECO:0000259" key="2">
    <source>
        <dbReference type="PROSITE" id="PS51035"/>
    </source>
</evidence>
<dbReference type="AlphaFoldDB" id="A0A9P1GY03"/>
<evidence type="ECO:0000256" key="1">
    <source>
        <dbReference type="SAM" id="MobiDB-lite"/>
    </source>
</evidence>
<dbReference type="SUPFAM" id="SSF63491">
    <property type="entry name" value="BAG domain"/>
    <property type="match status" value="1"/>
</dbReference>
<dbReference type="InterPro" id="IPR036533">
    <property type="entry name" value="BAG_dom_sf"/>
</dbReference>
<dbReference type="SMART" id="SM00264">
    <property type="entry name" value="BAG"/>
    <property type="match status" value="1"/>
</dbReference>
<feature type="region of interest" description="Disordered" evidence="1">
    <location>
        <begin position="221"/>
        <end position="259"/>
    </location>
</feature>
<protein>
    <recommendedName>
        <fullName evidence="2">BAG domain-containing protein</fullName>
    </recommendedName>
</protein>
<comment type="caution">
    <text evidence="3">The sequence shown here is derived from an EMBL/GenBank/DDBJ whole genome shotgun (WGS) entry which is preliminary data.</text>
</comment>
<proteinExistence type="predicted"/>
<sequence length="356" mass="38763">MTLQWSLLAEVNPGDLRNNSTGPSTSLKGTTVTIAKVDSGSGLGASFGAPASISSLLPPSLQPYIDNTLAKVSTLVAEPANYVSTQTGLSPSAVLATAACLILAIPFAMWSSWSSWSRPTLSPYASMNQGRTPHVTDEDYSYITSQELEEPQNPIEDDILNIKYRGITYEAHFPAYAIGDGKLQVHDIRDRGRQLREPGALARDYGVKNMSEILAMIRDDNPRDTYAGGYGSEEEVVPKKKSKASSSKDGDSIDSGSPSVDLAYREDALTKLDNVAAYFDKELAPECIKFTRSPPADRTKRDDEHRRLSETILAQVILKLDGVEPNGDEVIRARRKELVRESQQVLGQLDAAKASK</sequence>
<dbReference type="Proteomes" id="UP000838763">
    <property type="component" value="Unassembled WGS sequence"/>
</dbReference>
<evidence type="ECO:0000313" key="3">
    <source>
        <dbReference type="EMBL" id="CAI4212859.1"/>
    </source>
</evidence>
<evidence type="ECO:0000313" key="4">
    <source>
        <dbReference type="Proteomes" id="UP000838763"/>
    </source>
</evidence>
<reference evidence="3" key="1">
    <citation type="submission" date="2022-11" db="EMBL/GenBank/DDBJ databases">
        <authorList>
            <person name="Scott C."/>
            <person name="Bruce N."/>
        </authorList>
    </citation>
    <scope>NUCLEOTIDE SEQUENCE</scope>
</reference>